<dbReference type="GO" id="GO:0003676">
    <property type="term" value="F:nucleic acid binding"/>
    <property type="evidence" value="ECO:0007669"/>
    <property type="project" value="InterPro"/>
</dbReference>
<dbReference type="InterPro" id="IPR050951">
    <property type="entry name" value="Retrovirus_Pol_polyprotein"/>
</dbReference>
<evidence type="ECO:0000313" key="3">
    <source>
        <dbReference type="Proteomes" id="UP000469452"/>
    </source>
</evidence>
<dbReference type="InterPro" id="IPR001584">
    <property type="entry name" value="Integrase_cat-core"/>
</dbReference>
<evidence type="ECO:0000313" key="2">
    <source>
        <dbReference type="EMBL" id="KAF0703247.1"/>
    </source>
</evidence>
<dbReference type="AlphaFoldDB" id="A0A6A4Z7B1"/>
<feature type="domain" description="Integrase catalytic" evidence="1">
    <location>
        <begin position="3"/>
        <end position="147"/>
    </location>
</feature>
<dbReference type="PANTHER" id="PTHR37984:SF5">
    <property type="entry name" value="PROTEIN NYNRIN-LIKE"/>
    <property type="match status" value="1"/>
</dbReference>
<dbReference type="VEuPathDB" id="FungiDB:H257_18383"/>
<dbReference type="InterPro" id="IPR036397">
    <property type="entry name" value="RNaseH_sf"/>
</dbReference>
<organism evidence="2 3">
    <name type="scientific">Aphanomyces astaci</name>
    <name type="common">Crayfish plague agent</name>
    <dbReference type="NCBI Taxonomy" id="112090"/>
    <lineage>
        <taxon>Eukaryota</taxon>
        <taxon>Sar</taxon>
        <taxon>Stramenopiles</taxon>
        <taxon>Oomycota</taxon>
        <taxon>Saprolegniomycetes</taxon>
        <taxon>Saprolegniales</taxon>
        <taxon>Verrucalvaceae</taxon>
        <taxon>Aphanomyces</taxon>
    </lineage>
</organism>
<protein>
    <recommendedName>
        <fullName evidence="1">Integrase catalytic domain-containing protein</fullName>
    </recommendedName>
</protein>
<comment type="caution">
    <text evidence="2">The sequence shown here is derived from an EMBL/GenBank/DDBJ whole genome shotgun (WGS) entry which is preliminary data.</text>
</comment>
<accession>A0A6A4Z7B1</accession>
<dbReference type="EMBL" id="VJMI01020838">
    <property type="protein sequence ID" value="KAF0703247.1"/>
    <property type="molecule type" value="Genomic_DNA"/>
</dbReference>
<dbReference type="PANTHER" id="PTHR37984">
    <property type="entry name" value="PROTEIN CBG26694"/>
    <property type="match status" value="1"/>
</dbReference>
<evidence type="ECO:0000259" key="1">
    <source>
        <dbReference type="PROSITE" id="PS50994"/>
    </source>
</evidence>
<dbReference type="GO" id="GO:0015074">
    <property type="term" value="P:DNA integration"/>
    <property type="evidence" value="ECO:0007669"/>
    <property type="project" value="InterPro"/>
</dbReference>
<name>A0A6A4Z7B1_APHAT</name>
<gene>
    <name evidence="2" type="ORF">AaE_015472</name>
</gene>
<dbReference type="SUPFAM" id="SSF53098">
    <property type="entry name" value="Ribonuclease H-like"/>
    <property type="match status" value="1"/>
</dbReference>
<sequence>MIPIPAPEECCQTVSADWITGLPVSKGYDAILVVVDKLSKRPKYIPTRSNVDAPQTAKEFFEHVVRHHGLPAMIISDRDPKFTSTFWKSLMEIMGIRQAMTTAGRAQADGATERQNRTLEDALRCQVSYLGQDWDDHLPTIEMPTKA</sequence>
<dbReference type="PROSITE" id="PS50994">
    <property type="entry name" value="INTEGRASE"/>
    <property type="match status" value="1"/>
</dbReference>
<proteinExistence type="predicted"/>
<dbReference type="Gene3D" id="3.30.420.10">
    <property type="entry name" value="Ribonuclease H-like superfamily/Ribonuclease H"/>
    <property type="match status" value="1"/>
</dbReference>
<reference evidence="2 3" key="1">
    <citation type="submission" date="2019-06" db="EMBL/GenBank/DDBJ databases">
        <title>Genomics analysis of Aphanomyces spp. identifies a new class of oomycete effector associated with host adaptation.</title>
        <authorList>
            <person name="Gaulin E."/>
        </authorList>
    </citation>
    <scope>NUCLEOTIDE SEQUENCE [LARGE SCALE GENOMIC DNA]</scope>
    <source>
        <strain evidence="2 3">E</strain>
    </source>
</reference>
<dbReference type="InterPro" id="IPR012337">
    <property type="entry name" value="RNaseH-like_sf"/>
</dbReference>
<dbReference type="Proteomes" id="UP000469452">
    <property type="component" value="Unassembled WGS sequence"/>
</dbReference>